<evidence type="ECO:0000256" key="11">
    <source>
        <dbReference type="RuleBase" id="RU363063"/>
    </source>
</evidence>
<evidence type="ECO:0000313" key="12">
    <source>
        <dbReference type="EMBL" id="KAK9867811.1"/>
    </source>
</evidence>
<evidence type="ECO:0000256" key="9">
    <source>
        <dbReference type="ARBA" id="ARBA00023034"/>
    </source>
</evidence>
<evidence type="ECO:0000313" key="13">
    <source>
        <dbReference type="Proteomes" id="UP001485043"/>
    </source>
</evidence>
<accession>A0AAW1TH19</accession>
<keyword evidence="9 11" id="KW-0333">Golgi apparatus</keyword>
<evidence type="ECO:0000256" key="6">
    <source>
        <dbReference type="ARBA" id="ARBA00022692"/>
    </source>
</evidence>
<gene>
    <name evidence="12" type="ORF">WJX84_011271</name>
</gene>
<evidence type="ECO:0000256" key="7">
    <source>
        <dbReference type="ARBA" id="ARBA00022968"/>
    </source>
</evidence>
<keyword evidence="8" id="KW-1133">Transmembrane helix</keyword>
<name>A0AAW1TH19_9CHLO</name>
<evidence type="ECO:0000256" key="2">
    <source>
        <dbReference type="ARBA" id="ARBA00004922"/>
    </source>
</evidence>
<dbReference type="Proteomes" id="UP001485043">
    <property type="component" value="Unassembled WGS sequence"/>
</dbReference>
<comment type="similarity">
    <text evidence="3 11">Belongs to the glycosyltransferase 31 family.</text>
</comment>
<dbReference type="Pfam" id="PF01762">
    <property type="entry name" value="Galactosyl_T"/>
    <property type="match status" value="1"/>
</dbReference>
<dbReference type="AlphaFoldDB" id="A0AAW1TH19"/>
<keyword evidence="11" id="KW-0464">Manganese</keyword>
<protein>
    <recommendedName>
        <fullName evidence="11">Hexosyltransferase</fullName>
        <ecNumber evidence="11">2.4.1.-</ecNumber>
    </recommendedName>
</protein>
<dbReference type="GO" id="GO:0000139">
    <property type="term" value="C:Golgi membrane"/>
    <property type="evidence" value="ECO:0007669"/>
    <property type="project" value="UniProtKB-SubCell"/>
</dbReference>
<evidence type="ECO:0000256" key="5">
    <source>
        <dbReference type="ARBA" id="ARBA00022679"/>
    </source>
</evidence>
<evidence type="ECO:0000256" key="10">
    <source>
        <dbReference type="ARBA" id="ARBA00023136"/>
    </source>
</evidence>
<reference evidence="12 13" key="1">
    <citation type="journal article" date="2024" name="Nat. Commun.">
        <title>Phylogenomics reveals the evolutionary origins of lichenization in chlorophyte algae.</title>
        <authorList>
            <person name="Puginier C."/>
            <person name="Libourel C."/>
            <person name="Otte J."/>
            <person name="Skaloud P."/>
            <person name="Haon M."/>
            <person name="Grisel S."/>
            <person name="Petersen M."/>
            <person name="Berrin J.G."/>
            <person name="Delaux P.M."/>
            <person name="Dal Grande F."/>
            <person name="Keller J."/>
        </authorList>
    </citation>
    <scope>NUCLEOTIDE SEQUENCE [LARGE SCALE GENOMIC DNA]</scope>
    <source>
        <strain evidence="12 13">SAG 2523</strain>
    </source>
</reference>
<keyword evidence="13" id="KW-1185">Reference proteome</keyword>
<keyword evidence="4 11" id="KW-0328">Glycosyltransferase</keyword>
<evidence type="ECO:0000256" key="1">
    <source>
        <dbReference type="ARBA" id="ARBA00004323"/>
    </source>
</evidence>
<evidence type="ECO:0000256" key="3">
    <source>
        <dbReference type="ARBA" id="ARBA00008661"/>
    </source>
</evidence>
<organism evidence="12 13">
    <name type="scientific">Apatococcus fuscideae</name>
    <dbReference type="NCBI Taxonomy" id="2026836"/>
    <lineage>
        <taxon>Eukaryota</taxon>
        <taxon>Viridiplantae</taxon>
        <taxon>Chlorophyta</taxon>
        <taxon>core chlorophytes</taxon>
        <taxon>Trebouxiophyceae</taxon>
        <taxon>Chlorellales</taxon>
        <taxon>Chlorellaceae</taxon>
        <taxon>Apatococcus</taxon>
    </lineage>
</organism>
<comment type="pathway">
    <text evidence="2">Protein modification; protein glycosylation.</text>
</comment>
<dbReference type="EC" id="2.4.1.-" evidence="11"/>
<evidence type="ECO:0000256" key="4">
    <source>
        <dbReference type="ARBA" id="ARBA00022676"/>
    </source>
</evidence>
<dbReference type="InterPro" id="IPR002659">
    <property type="entry name" value="Glyco_trans_31"/>
</dbReference>
<dbReference type="EMBL" id="JALJOV010000063">
    <property type="protein sequence ID" value="KAK9867811.1"/>
    <property type="molecule type" value="Genomic_DNA"/>
</dbReference>
<evidence type="ECO:0000256" key="8">
    <source>
        <dbReference type="ARBA" id="ARBA00022989"/>
    </source>
</evidence>
<dbReference type="GO" id="GO:0016758">
    <property type="term" value="F:hexosyltransferase activity"/>
    <property type="evidence" value="ECO:0007669"/>
    <property type="project" value="InterPro"/>
</dbReference>
<comment type="caution">
    <text evidence="12">The sequence shown here is derived from an EMBL/GenBank/DDBJ whole genome shotgun (WGS) entry which is preliminary data.</text>
</comment>
<comment type="cofactor">
    <cofactor evidence="11">
        <name>Mn(2+)</name>
        <dbReference type="ChEBI" id="CHEBI:29035"/>
    </cofactor>
</comment>
<sequence>MRPRTAASSAYPAALKQYQPTEADAAESVLGSPLLAQRPGPIFVEFATPGLFLPVSEALNVNLELQTSETFLLGKQHLQQSGRSISVAQPNLVGVGLTERRLPHPDDHISSDNGEYYGSIKPYRHLQADHAADGLGLTMMIAVTSTCCNPKAQARRNAIRQTWIRRASSIRPDAVIKFFLAQPASGEPFADAVRLLKRELLEHNDTVVLRGQEEYARLPSKTFGLLRYAAALPSGWTHLVKTDDDCYVRIDYVEAALAWQRAAESPEPAPGKADTGYIEPSTASFRGEVLPTPRMHKVYLGCLENKGGFRPIRDSQSKWFISEGSMPDSKVPWGHRYLAGWGYVLSRDVVDHVINKLAAFQNDAEAAPRWFQTLQWEDVLVGLLVSDYVDELQSHPGFKTAWRSCTNETAIRHLDVDAPRLFQGLYEQELSGLWANKSIQCSSGSFEPGDYNGWRGWRNTLPEVAFI</sequence>
<keyword evidence="7" id="KW-0735">Signal-anchor</keyword>
<keyword evidence="5" id="KW-0808">Transferase</keyword>
<keyword evidence="10" id="KW-0472">Membrane</keyword>
<dbReference type="PANTHER" id="PTHR11214">
    <property type="entry name" value="BETA-1,3-N-ACETYLGLUCOSAMINYLTRANSFERASE"/>
    <property type="match status" value="1"/>
</dbReference>
<keyword evidence="6" id="KW-0812">Transmembrane</keyword>
<comment type="subcellular location">
    <subcellularLocation>
        <location evidence="1 11">Golgi apparatus membrane</location>
        <topology evidence="1 11">Single-pass type II membrane protein</topology>
    </subcellularLocation>
</comment>
<proteinExistence type="inferred from homology"/>